<protein>
    <recommendedName>
        <fullName evidence="2">DUF169 domain-containing protein</fullName>
    </recommendedName>
</protein>
<dbReference type="Pfam" id="PF02596">
    <property type="entry name" value="DUF169"/>
    <property type="match status" value="1"/>
</dbReference>
<reference evidence="1" key="1">
    <citation type="journal article" date="2020" name="mSystems">
        <title>Genome- and Community-Level Interaction Insights into Carbon Utilization and Element Cycling Functions of Hydrothermarchaeota in Hydrothermal Sediment.</title>
        <authorList>
            <person name="Zhou Z."/>
            <person name="Liu Y."/>
            <person name="Xu W."/>
            <person name="Pan J."/>
            <person name="Luo Z.H."/>
            <person name="Li M."/>
        </authorList>
    </citation>
    <scope>NUCLEOTIDE SEQUENCE [LARGE SCALE GENOMIC DNA]</scope>
    <source>
        <strain evidence="1">SpSt-87</strain>
    </source>
</reference>
<dbReference type="InterPro" id="IPR003748">
    <property type="entry name" value="DUF169"/>
</dbReference>
<dbReference type="AlphaFoldDB" id="A0A7C3RCR0"/>
<name>A0A7C3RCR0_ARCFL</name>
<comment type="caution">
    <text evidence="1">The sequence shown here is derived from an EMBL/GenBank/DDBJ whole genome shotgun (WGS) entry which is preliminary data.</text>
</comment>
<sequence length="259" mass="29712">MDPKKLAEEIERYIKPQTFPIGFKMVRSEEEIGKARRFEGLTVCQIYNIARRYRWIVYFDINTTCPVGIVAYGFAEPDELYKSGQLAFEAGYVDSPETGVKYEEALPKLAERYAGCKVFPLEIAEEEPDFVVVYGMPAQILRFVHAYLFKRGGGFETIIRGRGACAEFLDAFISKEPRLVIPCYGDRLFGQTQDFEIAFSFPFEMSEELVEGLKETHKRGIRYPIPSAGLRVPLPVPKAYEESVKKMRSEEVKTRENRP</sequence>
<proteinExistence type="predicted"/>
<organism evidence="1">
    <name type="scientific">Archaeoglobus fulgidus</name>
    <dbReference type="NCBI Taxonomy" id="2234"/>
    <lineage>
        <taxon>Archaea</taxon>
        <taxon>Methanobacteriati</taxon>
        <taxon>Methanobacteriota</taxon>
        <taxon>Archaeoglobi</taxon>
        <taxon>Archaeoglobales</taxon>
        <taxon>Archaeoglobaceae</taxon>
        <taxon>Archaeoglobus</taxon>
    </lineage>
</organism>
<evidence type="ECO:0000313" key="1">
    <source>
        <dbReference type="EMBL" id="HFW31708.1"/>
    </source>
</evidence>
<evidence type="ECO:0008006" key="2">
    <source>
        <dbReference type="Google" id="ProtNLM"/>
    </source>
</evidence>
<dbReference type="PANTHER" id="PTHR37954">
    <property type="entry name" value="BLL4979 PROTEIN"/>
    <property type="match status" value="1"/>
</dbReference>
<accession>A0A7C3RCR0</accession>
<dbReference type="EMBL" id="DTLB01000008">
    <property type="protein sequence ID" value="HFW31708.1"/>
    <property type="molecule type" value="Genomic_DNA"/>
</dbReference>
<gene>
    <name evidence="1" type="ORF">ENW66_01955</name>
</gene>
<dbReference type="PANTHER" id="PTHR37954:SF3">
    <property type="entry name" value="DUF169 DOMAIN-CONTAINING PROTEIN"/>
    <property type="match status" value="1"/>
</dbReference>